<gene>
    <name evidence="2" type="ORF">L207DRAFT_78758</name>
</gene>
<feature type="region of interest" description="Disordered" evidence="1">
    <location>
        <begin position="117"/>
        <end position="138"/>
    </location>
</feature>
<evidence type="ECO:0000313" key="3">
    <source>
        <dbReference type="Proteomes" id="UP000235786"/>
    </source>
</evidence>
<sequence>MVLFLNPSRHNSRGRVRRRTYLSMVSLVQPNSPRPLQAMRPKPTAPGWPTLSNKCATDSTKFPAICGGPSAFHARGPRAAPTEPRRALEEEFRRHRSKVCNTTVPCCTVSKRRRASHESLPLSGAAQPPRSSVGDPADVERQHCIRQSVLFQACPQCPPACLPPRCNGSQSRC</sequence>
<proteinExistence type="predicted"/>
<name>A0A2J6RGF9_HYAVF</name>
<keyword evidence="3" id="KW-1185">Reference proteome</keyword>
<dbReference type="EMBL" id="KZ613949">
    <property type="protein sequence ID" value="PMD37596.1"/>
    <property type="molecule type" value="Genomic_DNA"/>
</dbReference>
<dbReference type="Proteomes" id="UP000235786">
    <property type="component" value="Unassembled WGS sequence"/>
</dbReference>
<organism evidence="2 3">
    <name type="scientific">Hyaloscypha variabilis (strain UAMH 11265 / GT02V1 / F)</name>
    <name type="common">Meliniomyces variabilis</name>
    <dbReference type="NCBI Taxonomy" id="1149755"/>
    <lineage>
        <taxon>Eukaryota</taxon>
        <taxon>Fungi</taxon>
        <taxon>Dikarya</taxon>
        <taxon>Ascomycota</taxon>
        <taxon>Pezizomycotina</taxon>
        <taxon>Leotiomycetes</taxon>
        <taxon>Helotiales</taxon>
        <taxon>Hyaloscyphaceae</taxon>
        <taxon>Hyaloscypha</taxon>
        <taxon>Hyaloscypha variabilis</taxon>
    </lineage>
</organism>
<evidence type="ECO:0000313" key="2">
    <source>
        <dbReference type="EMBL" id="PMD37596.1"/>
    </source>
</evidence>
<evidence type="ECO:0000256" key="1">
    <source>
        <dbReference type="SAM" id="MobiDB-lite"/>
    </source>
</evidence>
<protein>
    <submittedName>
        <fullName evidence="2">Uncharacterized protein</fullName>
    </submittedName>
</protein>
<reference evidence="2 3" key="1">
    <citation type="submission" date="2016-04" db="EMBL/GenBank/DDBJ databases">
        <title>A degradative enzymes factory behind the ericoid mycorrhizal symbiosis.</title>
        <authorList>
            <consortium name="DOE Joint Genome Institute"/>
            <person name="Martino E."/>
            <person name="Morin E."/>
            <person name="Grelet G."/>
            <person name="Kuo A."/>
            <person name="Kohler A."/>
            <person name="Daghino S."/>
            <person name="Barry K."/>
            <person name="Choi C."/>
            <person name="Cichocki N."/>
            <person name="Clum A."/>
            <person name="Copeland A."/>
            <person name="Hainaut M."/>
            <person name="Haridas S."/>
            <person name="Labutti K."/>
            <person name="Lindquist E."/>
            <person name="Lipzen A."/>
            <person name="Khouja H.-R."/>
            <person name="Murat C."/>
            <person name="Ohm R."/>
            <person name="Olson A."/>
            <person name="Spatafora J."/>
            <person name="Veneault-Fourrey C."/>
            <person name="Henrissat B."/>
            <person name="Grigoriev I."/>
            <person name="Martin F."/>
            <person name="Perotto S."/>
        </authorList>
    </citation>
    <scope>NUCLEOTIDE SEQUENCE [LARGE SCALE GENOMIC DNA]</scope>
    <source>
        <strain evidence="2 3">F</strain>
    </source>
</reference>
<accession>A0A2J6RGF9</accession>
<dbReference type="AlphaFoldDB" id="A0A2J6RGF9"/>